<evidence type="ECO:0000256" key="3">
    <source>
        <dbReference type="ARBA" id="ARBA00022692"/>
    </source>
</evidence>
<evidence type="ECO:0000259" key="7">
    <source>
        <dbReference type="PROSITE" id="PS50035"/>
    </source>
</evidence>
<keyword evidence="4 6" id="KW-1133">Transmembrane helix</keyword>
<dbReference type="Pfam" id="PF13091">
    <property type="entry name" value="PLDc_2"/>
    <property type="match status" value="2"/>
</dbReference>
<feature type="transmembrane region" description="Helical" evidence="6">
    <location>
        <begin position="6"/>
        <end position="29"/>
    </location>
</feature>
<evidence type="ECO:0000256" key="1">
    <source>
        <dbReference type="ARBA" id="ARBA00004651"/>
    </source>
</evidence>
<evidence type="ECO:0000313" key="8">
    <source>
        <dbReference type="EMBL" id="SDE48389.1"/>
    </source>
</evidence>
<name>A0A1G7DA52_9ACTN</name>
<dbReference type="Gene3D" id="3.30.870.10">
    <property type="entry name" value="Endonuclease Chain A"/>
    <property type="match status" value="2"/>
</dbReference>
<sequence length="487" mass="54727">MDLSALPVWLSTALVVVDYVVKFVAVGLVPENRRPSSSQAWLLLILLVPVVGLPLFLLIGSPYVRGRRHRLQQRANRELGAATAALPALPAGLAPRQALVGLVELNRNLTGLPLTSGTSHGLHFHYEDSIAAMAAAVDEAVERVHVEIYIVAWDETTDVFFSALARAVRRGVRVRLLMDHLGSRGYPGWRRLGRRLTAIGVEWRLMMPLRPWRGELRRPDLRNHRKLVVVDDRRAFMGSQNMIDASYLKRRNRRAGRLWRDCNIELSGPVVDQVHAVFALDWYSETGELLELAPHEPTTEVAEGATAMQLVPSGPGYTTVPNLRLFTSLVHGARERLVVVSPYFVPDEALELAITTAALRGVSVELFVSERADQFMVHHAQRSYYEELLEAGVRIRALPRPYVLHSKYMTVDGSCAVFGSSNMDMRSFHLDYEITLLGFGERFVADLDALSEHYRGLSTEITLDAWRRRSLPSRYLDNVMRLTSALQ</sequence>
<dbReference type="GO" id="GO:0005886">
    <property type="term" value="C:plasma membrane"/>
    <property type="evidence" value="ECO:0007669"/>
    <property type="project" value="UniProtKB-SubCell"/>
</dbReference>
<dbReference type="InterPro" id="IPR027379">
    <property type="entry name" value="CLS_N"/>
</dbReference>
<evidence type="ECO:0000256" key="6">
    <source>
        <dbReference type="SAM" id="Phobius"/>
    </source>
</evidence>
<protein>
    <submittedName>
        <fullName evidence="8">Cardiolipin synthetase 2</fullName>
    </submittedName>
</protein>
<dbReference type="Proteomes" id="UP000198546">
    <property type="component" value="Chromosome i"/>
</dbReference>
<dbReference type="GO" id="GO:0032049">
    <property type="term" value="P:cardiolipin biosynthetic process"/>
    <property type="evidence" value="ECO:0007669"/>
    <property type="project" value="UniProtKB-ARBA"/>
</dbReference>
<reference evidence="8 9" key="1">
    <citation type="submission" date="2016-10" db="EMBL/GenBank/DDBJ databases">
        <authorList>
            <person name="de Groot N.N."/>
        </authorList>
    </citation>
    <scope>NUCLEOTIDE SEQUENCE [LARGE SCALE GENOMIC DNA]</scope>
    <source>
        <strain evidence="8 9">MON 2.2</strain>
    </source>
</reference>
<evidence type="ECO:0000256" key="5">
    <source>
        <dbReference type="ARBA" id="ARBA00023136"/>
    </source>
</evidence>
<dbReference type="SUPFAM" id="SSF56024">
    <property type="entry name" value="Phospholipase D/nuclease"/>
    <property type="match status" value="2"/>
</dbReference>
<dbReference type="STRING" id="675864.SAMN04489747_3534"/>
<keyword evidence="9" id="KW-1185">Reference proteome</keyword>
<organism evidence="8 9">
    <name type="scientific">Auraticoccus monumenti</name>
    <dbReference type="NCBI Taxonomy" id="675864"/>
    <lineage>
        <taxon>Bacteria</taxon>
        <taxon>Bacillati</taxon>
        <taxon>Actinomycetota</taxon>
        <taxon>Actinomycetes</taxon>
        <taxon>Propionibacteriales</taxon>
        <taxon>Propionibacteriaceae</taxon>
        <taxon>Auraticoccus</taxon>
    </lineage>
</organism>
<keyword evidence="5 6" id="KW-0472">Membrane</keyword>
<dbReference type="PANTHER" id="PTHR21248:SF22">
    <property type="entry name" value="PHOSPHOLIPASE D"/>
    <property type="match status" value="1"/>
</dbReference>
<dbReference type="InterPro" id="IPR001736">
    <property type="entry name" value="PLipase_D/transphosphatidylase"/>
</dbReference>
<gene>
    <name evidence="8" type="ORF">SAMN04489747_3534</name>
</gene>
<accession>A0A1G7DA52</accession>
<comment type="subcellular location">
    <subcellularLocation>
        <location evidence="1">Cell membrane</location>
        <topology evidence="1">Multi-pass membrane protein</topology>
    </subcellularLocation>
</comment>
<evidence type="ECO:0000313" key="9">
    <source>
        <dbReference type="Proteomes" id="UP000198546"/>
    </source>
</evidence>
<evidence type="ECO:0000256" key="2">
    <source>
        <dbReference type="ARBA" id="ARBA00022475"/>
    </source>
</evidence>
<dbReference type="AlphaFoldDB" id="A0A1G7DA52"/>
<proteinExistence type="predicted"/>
<dbReference type="EMBL" id="LT629688">
    <property type="protein sequence ID" value="SDE48389.1"/>
    <property type="molecule type" value="Genomic_DNA"/>
</dbReference>
<dbReference type="GO" id="GO:0008808">
    <property type="term" value="F:cardiolipin synthase activity"/>
    <property type="evidence" value="ECO:0007669"/>
    <property type="project" value="TreeGrafter"/>
</dbReference>
<dbReference type="PROSITE" id="PS50035">
    <property type="entry name" value="PLD"/>
    <property type="match status" value="2"/>
</dbReference>
<feature type="transmembrane region" description="Helical" evidence="6">
    <location>
        <begin position="41"/>
        <end position="64"/>
    </location>
</feature>
<feature type="domain" description="PLD phosphodiesterase" evidence="7">
    <location>
        <begin position="219"/>
        <end position="246"/>
    </location>
</feature>
<dbReference type="InterPro" id="IPR025202">
    <property type="entry name" value="PLD-like_dom"/>
</dbReference>
<keyword evidence="2" id="KW-1003">Cell membrane</keyword>
<dbReference type="OrthoDB" id="9762009at2"/>
<dbReference type="Pfam" id="PF13396">
    <property type="entry name" value="PLDc_N"/>
    <property type="match status" value="1"/>
</dbReference>
<dbReference type="RefSeq" id="WP_090595338.1">
    <property type="nucleotide sequence ID" value="NZ_LT629688.1"/>
</dbReference>
<dbReference type="PANTHER" id="PTHR21248">
    <property type="entry name" value="CARDIOLIPIN SYNTHASE"/>
    <property type="match status" value="1"/>
</dbReference>
<keyword evidence="3 6" id="KW-0812">Transmembrane</keyword>
<dbReference type="SMART" id="SM00155">
    <property type="entry name" value="PLDc"/>
    <property type="match status" value="2"/>
</dbReference>
<evidence type="ECO:0000256" key="4">
    <source>
        <dbReference type="ARBA" id="ARBA00022989"/>
    </source>
</evidence>
<feature type="domain" description="PLD phosphodiesterase" evidence="7">
    <location>
        <begin position="400"/>
        <end position="427"/>
    </location>
</feature>